<evidence type="ECO:0000256" key="6">
    <source>
        <dbReference type="PROSITE-ProRule" id="PRU00284"/>
    </source>
</evidence>
<dbReference type="GO" id="GO:0006935">
    <property type="term" value="P:chemotaxis"/>
    <property type="evidence" value="ECO:0007669"/>
    <property type="project" value="InterPro"/>
</dbReference>
<evidence type="ECO:0000313" key="12">
    <source>
        <dbReference type="Proteomes" id="UP000036834"/>
    </source>
</evidence>
<dbReference type="PROSITE" id="PS50885">
    <property type="entry name" value="HAMP"/>
    <property type="match status" value="1"/>
</dbReference>
<sequence>MSIAKRIFLTFAIILAMFAAVGSYLYLESVTQLETTTAMESKILKSALLSEEMKLSVIQVQQWLTDMSATRGLNGLNDGMDKANEFAQLFRQQLQEMKQLNPEDEGLLQEMEHAFEAYYTIGKTMTQAYVEGGPEAGNQFMGDFDLRAEEINQDMDAFRKEKMEQITASVSNIQDSITLSNRLLIIFFICVLAVSGTIAIWLGKSINRPLRKLNQSAMLISHGKLDQPITAESNDELGQLAKVFEQMRANLHVLILGVKNTADEVAAAAEQLSAGAEQTAASSRLISDSVNEIAEGAQKQQHGSERSKISMAEMNAGIEMIAGSSSFVATHSLTMAKLAQQGDETVGLVAKQMDQIHDQSREATEVVHQLDTRTAQIEEILQAMDSITAQTQILALNAAIEAARAGEQGRGFSIVADEVRKLAGESQVSSARIASLVEEIRASMTMVVDAMMKSNQETASGMEIVREANTIFAGIRTTVDEVTDQIQEVSASAEQMTSNSNQVNEAVTVMKQVADRTLSHVQKTVDSVQTQLLSCEEVASSAGRLNREAHRLQELVSRFEV</sequence>
<dbReference type="CDD" id="cd11386">
    <property type="entry name" value="MCP_signal"/>
    <property type="match status" value="1"/>
</dbReference>
<evidence type="ECO:0008006" key="14">
    <source>
        <dbReference type="Google" id="ProtNLM"/>
    </source>
</evidence>
<dbReference type="GO" id="GO:0005886">
    <property type="term" value="C:plasma membrane"/>
    <property type="evidence" value="ECO:0007669"/>
    <property type="project" value="UniProtKB-SubCell"/>
</dbReference>
<keyword evidence="3 7" id="KW-0472">Membrane</keyword>
<dbReference type="Gene3D" id="1.10.287.950">
    <property type="entry name" value="Methyl-accepting chemotaxis protein"/>
    <property type="match status" value="1"/>
</dbReference>
<feature type="domain" description="HAMP" evidence="9">
    <location>
        <begin position="204"/>
        <end position="256"/>
    </location>
</feature>
<dbReference type="GO" id="GO:0007165">
    <property type="term" value="P:signal transduction"/>
    <property type="evidence" value="ECO:0007669"/>
    <property type="project" value="UniProtKB-KW"/>
</dbReference>
<dbReference type="SUPFAM" id="SSF58104">
    <property type="entry name" value="Methyl-accepting chemotaxis protein (MCP) signaling domain"/>
    <property type="match status" value="1"/>
</dbReference>
<comment type="similarity">
    <text evidence="5">Belongs to the methyl-accepting chemotaxis (MCP) protein family.</text>
</comment>
<comment type="subcellular location">
    <subcellularLocation>
        <location evidence="1">Cell membrane</location>
    </subcellularLocation>
</comment>
<comment type="caution">
    <text evidence="11">The sequence shown here is derived from an EMBL/GenBank/DDBJ whole genome shotgun (WGS) entry which is preliminary data.</text>
</comment>
<reference evidence="10 13" key="3">
    <citation type="submission" date="2019-06" db="EMBL/GenBank/DDBJ databases">
        <title>Whole genome shotgun sequence of Brevibacillus reuszeri NBRC 15719.</title>
        <authorList>
            <person name="Hosoyama A."/>
            <person name="Uohara A."/>
            <person name="Ohji S."/>
            <person name="Ichikawa N."/>
        </authorList>
    </citation>
    <scope>NUCLEOTIDE SEQUENCE [LARGE SCALE GENOMIC DNA]</scope>
    <source>
        <strain evidence="10 13">NBRC 15719</strain>
    </source>
</reference>
<evidence type="ECO:0000313" key="13">
    <source>
        <dbReference type="Proteomes" id="UP000319578"/>
    </source>
</evidence>
<evidence type="ECO:0000256" key="1">
    <source>
        <dbReference type="ARBA" id="ARBA00004236"/>
    </source>
</evidence>
<dbReference type="InterPro" id="IPR004090">
    <property type="entry name" value="Chemotax_Me-accpt_rcpt"/>
</dbReference>
<feature type="domain" description="Methyl-accepting transducer" evidence="8">
    <location>
        <begin position="275"/>
        <end position="511"/>
    </location>
</feature>
<dbReference type="InterPro" id="IPR003660">
    <property type="entry name" value="HAMP_dom"/>
</dbReference>
<feature type="transmembrane region" description="Helical" evidence="7">
    <location>
        <begin position="183"/>
        <end position="203"/>
    </location>
</feature>
<protein>
    <recommendedName>
        <fullName evidence="14">Chemotaxis protein</fullName>
    </recommendedName>
</protein>
<dbReference type="PANTHER" id="PTHR32089">
    <property type="entry name" value="METHYL-ACCEPTING CHEMOTAXIS PROTEIN MCPB"/>
    <property type="match status" value="1"/>
</dbReference>
<evidence type="ECO:0000256" key="4">
    <source>
        <dbReference type="ARBA" id="ARBA00023224"/>
    </source>
</evidence>
<dbReference type="SMART" id="SM00304">
    <property type="entry name" value="HAMP"/>
    <property type="match status" value="1"/>
</dbReference>
<dbReference type="Gene3D" id="6.10.340.10">
    <property type="match status" value="1"/>
</dbReference>
<dbReference type="PRINTS" id="PR00260">
    <property type="entry name" value="CHEMTRNSDUCR"/>
</dbReference>
<evidence type="ECO:0000256" key="7">
    <source>
        <dbReference type="SAM" id="Phobius"/>
    </source>
</evidence>
<proteinExistence type="inferred from homology"/>
<dbReference type="Pfam" id="PF00015">
    <property type="entry name" value="MCPsignal"/>
    <property type="match status" value="1"/>
</dbReference>
<evidence type="ECO:0000313" key="11">
    <source>
        <dbReference type="EMBL" id="KNB69436.1"/>
    </source>
</evidence>
<dbReference type="Proteomes" id="UP000036834">
    <property type="component" value="Unassembled WGS sequence"/>
</dbReference>
<keyword evidence="2" id="KW-1003">Cell membrane</keyword>
<dbReference type="CDD" id="cd06225">
    <property type="entry name" value="HAMP"/>
    <property type="match status" value="1"/>
</dbReference>
<dbReference type="SMART" id="SM00283">
    <property type="entry name" value="MA"/>
    <property type="match status" value="1"/>
</dbReference>
<dbReference type="PANTHER" id="PTHR32089:SF112">
    <property type="entry name" value="LYSOZYME-LIKE PROTEIN-RELATED"/>
    <property type="match status" value="1"/>
</dbReference>
<dbReference type="OrthoDB" id="2168386at2"/>
<accession>A0A0K9YLA3</accession>
<feature type="transmembrane region" description="Helical" evidence="7">
    <location>
        <begin position="7"/>
        <end position="27"/>
    </location>
</feature>
<dbReference type="Proteomes" id="UP000319578">
    <property type="component" value="Unassembled WGS sequence"/>
</dbReference>
<dbReference type="AlphaFoldDB" id="A0A0K9YLA3"/>
<dbReference type="Pfam" id="PF00672">
    <property type="entry name" value="HAMP"/>
    <property type="match status" value="1"/>
</dbReference>
<evidence type="ECO:0000259" key="8">
    <source>
        <dbReference type="PROSITE" id="PS50111"/>
    </source>
</evidence>
<keyword evidence="13" id="KW-1185">Reference proteome</keyword>
<dbReference type="PROSITE" id="PS50111">
    <property type="entry name" value="CHEMOTAXIS_TRANSDUC_2"/>
    <property type="match status" value="1"/>
</dbReference>
<keyword evidence="4 6" id="KW-0807">Transducer</keyword>
<dbReference type="EMBL" id="LGIQ01000011">
    <property type="protein sequence ID" value="KNB69436.1"/>
    <property type="molecule type" value="Genomic_DNA"/>
</dbReference>
<keyword evidence="7" id="KW-0812">Transmembrane</keyword>
<name>A0A0K9YLA3_9BACL</name>
<dbReference type="InterPro" id="IPR004089">
    <property type="entry name" value="MCPsignal_dom"/>
</dbReference>
<reference evidence="12" key="1">
    <citation type="submission" date="2015-07" db="EMBL/GenBank/DDBJ databases">
        <title>Genome sequencing project for genomic taxonomy and phylogenomics of Bacillus-like bacteria.</title>
        <authorList>
            <person name="Liu B."/>
            <person name="Wang J."/>
            <person name="Zhu Y."/>
            <person name="Liu G."/>
            <person name="Chen Q."/>
            <person name="Chen Z."/>
            <person name="Lan J."/>
            <person name="Che J."/>
            <person name="Ge C."/>
            <person name="Shi H."/>
            <person name="Pan Z."/>
            <person name="Liu X."/>
        </authorList>
    </citation>
    <scope>NUCLEOTIDE SEQUENCE [LARGE SCALE GENOMIC DNA]</scope>
    <source>
        <strain evidence="12">DSM 9887</strain>
    </source>
</reference>
<organism evidence="11 12">
    <name type="scientific">Brevibacillus reuszeri</name>
    <dbReference type="NCBI Taxonomy" id="54915"/>
    <lineage>
        <taxon>Bacteria</taxon>
        <taxon>Bacillati</taxon>
        <taxon>Bacillota</taxon>
        <taxon>Bacilli</taxon>
        <taxon>Bacillales</taxon>
        <taxon>Paenibacillaceae</taxon>
        <taxon>Brevibacillus</taxon>
    </lineage>
</organism>
<dbReference type="RefSeq" id="WP_049741446.1">
    <property type="nucleotide sequence ID" value="NZ_BJON01000018.1"/>
</dbReference>
<gene>
    <name evidence="11" type="ORF">ADS79_26460</name>
    <name evidence="10" type="ORF">BRE01_45690</name>
</gene>
<dbReference type="GO" id="GO:0004888">
    <property type="term" value="F:transmembrane signaling receptor activity"/>
    <property type="evidence" value="ECO:0007669"/>
    <property type="project" value="InterPro"/>
</dbReference>
<evidence type="ECO:0000256" key="2">
    <source>
        <dbReference type="ARBA" id="ARBA00022475"/>
    </source>
</evidence>
<evidence type="ECO:0000256" key="3">
    <source>
        <dbReference type="ARBA" id="ARBA00023136"/>
    </source>
</evidence>
<keyword evidence="7" id="KW-1133">Transmembrane helix</keyword>
<reference evidence="11" key="2">
    <citation type="submission" date="2015-07" db="EMBL/GenBank/DDBJ databases">
        <title>MeaNS - Measles Nucleotide Surveillance Program.</title>
        <authorList>
            <person name="Tran T."/>
            <person name="Druce J."/>
        </authorList>
    </citation>
    <scope>NUCLEOTIDE SEQUENCE</scope>
    <source>
        <strain evidence="11">DSM 9887</strain>
    </source>
</reference>
<evidence type="ECO:0000313" key="10">
    <source>
        <dbReference type="EMBL" id="GED70867.1"/>
    </source>
</evidence>
<dbReference type="STRING" id="54915.ADS79_26460"/>
<dbReference type="EMBL" id="BJON01000018">
    <property type="protein sequence ID" value="GED70867.1"/>
    <property type="molecule type" value="Genomic_DNA"/>
</dbReference>
<dbReference type="PATRIC" id="fig|54915.3.peg.4462"/>
<evidence type="ECO:0000256" key="5">
    <source>
        <dbReference type="ARBA" id="ARBA00029447"/>
    </source>
</evidence>
<evidence type="ECO:0000259" key="9">
    <source>
        <dbReference type="PROSITE" id="PS50885"/>
    </source>
</evidence>